<evidence type="ECO:0000256" key="1">
    <source>
        <dbReference type="ARBA" id="ARBA00010843"/>
    </source>
</evidence>
<evidence type="ECO:0000256" key="5">
    <source>
        <dbReference type="ARBA" id="ARBA00022833"/>
    </source>
</evidence>
<reference evidence="8" key="1">
    <citation type="submission" date="2021-09" db="EMBL/GenBank/DDBJ databases">
        <authorList>
            <consortium name="Pathogen Informatics"/>
        </authorList>
    </citation>
    <scope>NUCLEOTIDE SEQUENCE</scope>
</reference>
<evidence type="ECO:0000256" key="2">
    <source>
        <dbReference type="ARBA" id="ARBA00022723"/>
    </source>
</evidence>
<protein>
    <recommendedName>
        <fullName evidence="7">C2HC/C3H-type domain-containing protein</fullName>
    </recommendedName>
</protein>
<organism evidence="8 9">
    <name type="scientific">Cercopithifilaria johnstoni</name>
    <dbReference type="NCBI Taxonomy" id="2874296"/>
    <lineage>
        <taxon>Eukaryota</taxon>
        <taxon>Metazoa</taxon>
        <taxon>Ecdysozoa</taxon>
        <taxon>Nematoda</taxon>
        <taxon>Chromadorea</taxon>
        <taxon>Rhabditida</taxon>
        <taxon>Spirurina</taxon>
        <taxon>Spiruromorpha</taxon>
        <taxon>Filarioidea</taxon>
        <taxon>Onchocercidae</taxon>
        <taxon>Cercopithifilaria</taxon>
    </lineage>
</organism>
<evidence type="ECO:0000313" key="9">
    <source>
        <dbReference type="Proteomes" id="UP000746747"/>
    </source>
</evidence>
<dbReference type="Pfam" id="PF13913">
    <property type="entry name" value="zf-C2HC_2"/>
    <property type="match status" value="1"/>
</dbReference>
<name>A0A8J2PPV4_9BILA</name>
<evidence type="ECO:0000256" key="6">
    <source>
        <dbReference type="PROSITE-ProRule" id="PRU01371"/>
    </source>
</evidence>
<keyword evidence="3" id="KW-0677">Repeat</keyword>
<sequence>MRCLRPYHVESTTSRPICQVKQRWAWNDDYGYDKDIQRYMLSNATAQWKKTNVSHTNLPGENEEVHPCEICGRNFVKNSLVKHEVICRKMAGAKRKVFDSGRQRATGSDIAIDNVINARKEREKIGYL</sequence>
<dbReference type="GO" id="GO:0008270">
    <property type="term" value="F:zinc ion binding"/>
    <property type="evidence" value="ECO:0007669"/>
    <property type="project" value="UniProtKB-KW"/>
</dbReference>
<dbReference type="OrthoDB" id="10255185at2759"/>
<evidence type="ECO:0000313" key="8">
    <source>
        <dbReference type="EMBL" id="CAG9530320.1"/>
    </source>
</evidence>
<keyword evidence="2" id="KW-0479">Metal-binding</keyword>
<gene>
    <name evidence="8" type="ORF">CJOHNSTONI_LOCUS832</name>
</gene>
<comment type="similarity">
    <text evidence="1">Belongs to the ZC2HC1 family.</text>
</comment>
<dbReference type="InterPro" id="IPR049899">
    <property type="entry name" value="Znf_C2HC_C3H"/>
</dbReference>
<dbReference type="PROSITE" id="PS52027">
    <property type="entry name" value="ZF_C2HC_C3H"/>
    <property type="match status" value="1"/>
</dbReference>
<dbReference type="PANTHER" id="PTHR13555:SF25">
    <property type="entry name" value="ZINC FINGER C2HC DOMAIN-CONTAINING PROTEIN 1A"/>
    <property type="match status" value="1"/>
</dbReference>
<dbReference type="Proteomes" id="UP000746747">
    <property type="component" value="Unassembled WGS sequence"/>
</dbReference>
<keyword evidence="5" id="KW-0862">Zinc</keyword>
<keyword evidence="4 6" id="KW-0863">Zinc-finger</keyword>
<evidence type="ECO:0000256" key="3">
    <source>
        <dbReference type="ARBA" id="ARBA00022737"/>
    </source>
</evidence>
<dbReference type="PANTHER" id="PTHR13555">
    <property type="entry name" value="C2H2 ZINC FINGER CGI-62-RELATED"/>
    <property type="match status" value="1"/>
</dbReference>
<feature type="domain" description="C2HC/C3H-type" evidence="7">
    <location>
        <begin position="64"/>
        <end position="93"/>
    </location>
</feature>
<dbReference type="EMBL" id="CAKAEH010000223">
    <property type="protein sequence ID" value="CAG9530320.1"/>
    <property type="molecule type" value="Genomic_DNA"/>
</dbReference>
<evidence type="ECO:0000259" key="7">
    <source>
        <dbReference type="PROSITE" id="PS52027"/>
    </source>
</evidence>
<dbReference type="InterPro" id="IPR026319">
    <property type="entry name" value="ZC2HC1A/B-like"/>
</dbReference>
<keyword evidence="9" id="KW-1185">Reference proteome</keyword>
<dbReference type="AlphaFoldDB" id="A0A8J2PPV4"/>
<accession>A0A8J2PPV4</accession>
<dbReference type="Gene3D" id="3.30.160.60">
    <property type="entry name" value="Classic Zinc Finger"/>
    <property type="match status" value="1"/>
</dbReference>
<proteinExistence type="inferred from homology"/>
<comment type="caution">
    <text evidence="8">The sequence shown here is derived from an EMBL/GenBank/DDBJ whole genome shotgun (WGS) entry which is preliminary data.</text>
</comment>
<evidence type="ECO:0000256" key="4">
    <source>
        <dbReference type="ARBA" id="ARBA00022771"/>
    </source>
</evidence>